<feature type="region of interest" description="Disordered" evidence="5">
    <location>
        <begin position="262"/>
        <end position="294"/>
    </location>
</feature>
<sequence>MTITAPSPAPQTRAGWDRLWLEITRDCQLRCDHCYAGSGPRKGSGSMTLDDWRRVIDQAAALGVREVCIIGGEPTMYPGLATLINRALAVDVRVEVYSNLVHVSDALWQVLAQDGVRLATSWYSDDQDQHAKITGLPTWRQTCRNIARAVELAVPVRVGVVHVLEEQRVDQAREQLQLLGVKNISVDRTRRIGRAAVPSVDPFGELCGRCGQDRAAVGPDGEIWLCTMARTGSAGNVRDQALADILNGPRWRELRARVPRRTADIPGCNPDSDGNDCSPAESDTCAPSFCNPDD</sequence>
<reference evidence="8" key="1">
    <citation type="journal article" date="2019" name="Int. J. Syst. Evol. Microbiol.">
        <title>The Global Catalogue of Microorganisms (GCM) 10K type strain sequencing project: providing services to taxonomists for standard genome sequencing and annotation.</title>
        <authorList>
            <consortium name="The Broad Institute Genomics Platform"/>
            <consortium name="The Broad Institute Genome Sequencing Center for Infectious Disease"/>
            <person name="Wu L."/>
            <person name="Ma J."/>
        </authorList>
    </citation>
    <scope>NUCLEOTIDE SEQUENCE [LARGE SCALE GENOMIC DNA]</scope>
    <source>
        <strain evidence="8">KLKA75</strain>
    </source>
</reference>
<accession>A0ABV9U7S1</accession>
<dbReference type="SFLD" id="SFLDF00365">
    <property type="entry name" value="thuricin_CD_(TrnCD-like)"/>
    <property type="match status" value="1"/>
</dbReference>
<dbReference type="SFLD" id="SFLDG01386">
    <property type="entry name" value="main_SPASM_domain-containing"/>
    <property type="match status" value="1"/>
</dbReference>
<dbReference type="InterPro" id="IPR023885">
    <property type="entry name" value="4Fe4S-binding_SPASM_dom"/>
</dbReference>
<dbReference type="InterPro" id="IPR058240">
    <property type="entry name" value="rSAM_sf"/>
</dbReference>
<evidence type="ECO:0000313" key="7">
    <source>
        <dbReference type="EMBL" id="MFC4912603.1"/>
    </source>
</evidence>
<dbReference type="SUPFAM" id="SSF102114">
    <property type="entry name" value="Radical SAM enzymes"/>
    <property type="match status" value="1"/>
</dbReference>
<dbReference type="InterPro" id="IPR007197">
    <property type="entry name" value="rSAM"/>
</dbReference>
<keyword evidence="1" id="KW-0949">S-adenosyl-L-methionine</keyword>
<evidence type="ECO:0000256" key="5">
    <source>
        <dbReference type="SAM" id="MobiDB-lite"/>
    </source>
</evidence>
<name>A0ABV9U7S1_9ACTN</name>
<dbReference type="Pfam" id="PF13186">
    <property type="entry name" value="SPASM"/>
    <property type="match status" value="1"/>
</dbReference>
<dbReference type="PROSITE" id="PS51918">
    <property type="entry name" value="RADICAL_SAM"/>
    <property type="match status" value="1"/>
</dbReference>
<keyword evidence="4" id="KW-0411">Iron-sulfur</keyword>
<gene>
    <name evidence="7" type="ORF">ACFPCY_35250</name>
</gene>
<protein>
    <submittedName>
        <fullName evidence="7">Radical SAM protein</fullName>
    </submittedName>
</protein>
<dbReference type="InterPro" id="IPR050377">
    <property type="entry name" value="Radical_SAM_PqqE_MftC-like"/>
</dbReference>
<dbReference type="RefSeq" id="WP_378262673.1">
    <property type="nucleotide sequence ID" value="NZ_JBHSIT010000012.1"/>
</dbReference>
<dbReference type="EMBL" id="JBHSIT010000012">
    <property type="protein sequence ID" value="MFC4912603.1"/>
    <property type="molecule type" value="Genomic_DNA"/>
</dbReference>
<dbReference type="SFLD" id="SFLDG01067">
    <property type="entry name" value="SPASM/twitch_domain_containing"/>
    <property type="match status" value="1"/>
</dbReference>
<dbReference type="CDD" id="cd21109">
    <property type="entry name" value="SPASM"/>
    <property type="match status" value="1"/>
</dbReference>
<dbReference type="CDD" id="cd01335">
    <property type="entry name" value="Radical_SAM"/>
    <property type="match status" value="1"/>
</dbReference>
<evidence type="ECO:0000313" key="8">
    <source>
        <dbReference type="Proteomes" id="UP001595872"/>
    </source>
</evidence>
<dbReference type="InterPro" id="IPR013785">
    <property type="entry name" value="Aldolase_TIM"/>
</dbReference>
<dbReference type="SMART" id="SM00729">
    <property type="entry name" value="Elp3"/>
    <property type="match status" value="1"/>
</dbReference>
<dbReference type="Pfam" id="PF04055">
    <property type="entry name" value="Radical_SAM"/>
    <property type="match status" value="1"/>
</dbReference>
<evidence type="ECO:0000256" key="2">
    <source>
        <dbReference type="ARBA" id="ARBA00022723"/>
    </source>
</evidence>
<dbReference type="PANTHER" id="PTHR11228:SF7">
    <property type="entry name" value="PQQA PEPTIDE CYCLASE"/>
    <property type="match status" value="1"/>
</dbReference>
<keyword evidence="2" id="KW-0479">Metal-binding</keyword>
<dbReference type="SFLD" id="SFLDS00029">
    <property type="entry name" value="Radical_SAM"/>
    <property type="match status" value="1"/>
</dbReference>
<keyword evidence="8" id="KW-1185">Reference proteome</keyword>
<dbReference type="Gene3D" id="3.20.20.70">
    <property type="entry name" value="Aldolase class I"/>
    <property type="match status" value="1"/>
</dbReference>
<comment type="caution">
    <text evidence="7">The sequence shown here is derived from an EMBL/GenBank/DDBJ whole genome shotgun (WGS) entry which is preliminary data.</text>
</comment>
<evidence type="ECO:0000256" key="4">
    <source>
        <dbReference type="ARBA" id="ARBA00023014"/>
    </source>
</evidence>
<dbReference type="PANTHER" id="PTHR11228">
    <property type="entry name" value="RADICAL SAM DOMAIN PROTEIN"/>
    <property type="match status" value="1"/>
</dbReference>
<proteinExistence type="predicted"/>
<evidence type="ECO:0000259" key="6">
    <source>
        <dbReference type="PROSITE" id="PS51918"/>
    </source>
</evidence>
<dbReference type="InterPro" id="IPR006638">
    <property type="entry name" value="Elp3/MiaA/NifB-like_rSAM"/>
</dbReference>
<keyword evidence="3" id="KW-0408">Iron</keyword>
<dbReference type="SFLD" id="SFLDG01216">
    <property type="entry name" value="thioether_bond_formation_requi"/>
    <property type="match status" value="1"/>
</dbReference>
<organism evidence="7 8">
    <name type="scientific">Actinomadura gamaensis</name>
    <dbReference type="NCBI Taxonomy" id="1763541"/>
    <lineage>
        <taxon>Bacteria</taxon>
        <taxon>Bacillati</taxon>
        <taxon>Actinomycetota</taxon>
        <taxon>Actinomycetes</taxon>
        <taxon>Streptosporangiales</taxon>
        <taxon>Thermomonosporaceae</taxon>
        <taxon>Actinomadura</taxon>
    </lineage>
</organism>
<evidence type="ECO:0000256" key="3">
    <source>
        <dbReference type="ARBA" id="ARBA00023004"/>
    </source>
</evidence>
<feature type="domain" description="Radical SAM core" evidence="6">
    <location>
        <begin position="13"/>
        <end position="220"/>
    </location>
</feature>
<dbReference type="Proteomes" id="UP001595872">
    <property type="component" value="Unassembled WGS sequence"/>
</dbReference>
<evidence type="ECO:0000256" key="1">
    <source>
        <dbReference type="ARBA" id="ARBA00022691"/>
    </source>
</evidence>